<organism evidence="1">
    <name type="scientific">Propionibacterium freudenreichii subsp. freudenreichii</name>
    <dbReference type="NCBI Taxonomy" id="66712"/>
    <lineage>
        <taxon>Bacteria</taxon>
        <taxon>Bacillati</taxon>
        <taxon>Actinomycetota</taxon>
        <taxon>Actinomycetes</taxon>
        <taxon>Propionibacteriales</taxon>
        <taxon>Propionibacteriaceae</taxon>
        <taxon>Propionibacterium</taxon>
    </lineage>
</organism>
<accession>A0A068VS59</accession>
<dbReference type="Pfam" id="PF11452">
    <property type="entry name" value="DUF3000"/>
    <property type="match status" value="1"/>
</dbReference>
<evidence type="ECO:0000313" key="1">
    <source>
        <dbReference type="EMBL" id="CEP25872.1"/>
    </source>
</evidence>
<gene>
    <name evidence="1" type="ORF">PFCIRM138_02810</name>
</gene>
<protein>
    <recommendedName>
        <fullName evidence="2">DUF3000 family protein</fullName>
    </recommendedName>
</protein>
<dbReference type="InterPro" id="IPR021555">
    <property type="entry name" value="DUF3000"/>
</dbReference>
<proteinExistence type="predicted"/>
<name>A0A068VS59_PROFF</name>
<sequence length="199" mass="21780">MAPELPGSPAAEFFARIVDDMRAFRWRPDVLIEEIGSPRGLAPFSLAIEADLGSETNQLGAGRLVLLHDPDFNDAWNGFFRLVSYVRADTDLEIVTDPLIGEVGWSWLREALDQHAAAYTAPAGTVTAVSSRSFGNMDNQPDQAEVEIRASWTPLIDNSSDITPHLAAWQQLMCQAAGMPPLPEGVIPLTNQMGRVHSR</sequence>
<dbReference type="GeneID" id="61222083"/>
<reference evidence="1" key="1">
    <citation type="submission" date="2014-08" db="EMBL/GenBank/DDBJ databases">
        <authorList>
            <person name="Falentin Helene"/>
        </authorList>
    </citation>
    <scope>NUCLEOTIDE SEQUENCE</scope>
</reference>
<evidence type="ECO:0008006" key="2">
    <source>
        <dbReference type="Google" id="ProtNLM"/>
    </source>
</evidence>
<dbReference type="EMBL" id="LM676387">
    <property type="protein sequence ID" value="CEP25872.1"/>
    <property type="molecule type" value="Genomic_DNA"/>
</dbReference>
<dbReference type="RefSeq" id="WP_013161144.1">
    <property type="nucleotide sequence ID" value="NZ_HG975478.1"/>
</dbReference>
<dbReference type="AlphaFoldDB" id="A0A068VS59"/>